<proteinExistence type="predicted"/>
<gene>
    <name evidence="1" type="ORF">GCM10023331_21110</name>
</gene>
<sequence length="218" mass="25440">MKILLLNLFLIFGFTVNSPGQLSDYAESCESKIKRKPPKSSAHKFFKSPTYYYENYSFEVTAYYNADDELILISETSSFGEELKQQSHYHIDEGKLLVHETLSVERYEQTRVSRHTKHYYRDGKLKEAYVRNGSQWEGYTPILPESDEKVDQLIDAAKIEGEFASQFAGIKRLNDEKMLLFHTNGVVCFKFYINHQDPITRWAAKKALEQHQQPHLVN</sequence>
<dbReference type="RefSeq" id="WP_345371598.1">
    <property type="nucleotide sequence ID" value="NZ_BAABJX010000032.1"/>
</dbReference>
<protein>
    <submittedName>
        <fullName evidence="1">Uncharacterized protein</fullName>
    </submittedName>
</protein>
<name>A0ABP9DCK8_9BACT</name>
<keyword evidence="2" id="KW-1185">Reference proteome</keyword>
<reference evidence="2" key="1">
    <citation type="journal article" date="2019" name="Int. J. Syst. Evol. Microbiol.">
        <title>The Global Catalogue of Microorganisms (GCM) 10K type strain sequencing project: providing services to taxonomists for standard genome sequencing and annotation.</title>
        <authorList>
            <consortium name="The Broad Institute Genomics Platform"/>
            <consortium name="The Broad Institute Genome Sequencing Center for Infectious Disease"/>
            <person name="Wu L."/>
            <person name="Ma J."/>
        </authorList>
    </citation>
    <scope>NUCLEOTIDE SEQUENCE [LARGE SCALE GENOMIC DNA]</scope>
    <source>
        <strain evidence="2">JCM 18326</strain>
    </source>
</reference>
<comment type="caution">
    <text evidence="1">The sequence shown here is derived from an EMBL/GenBank/DDBJ whole genome shotgun (WGS) entry which is preliminary data.</text>
</comment>
<evidence type="ECO:0000313" key="1">
    <source>
        <dbReference type="EMBL" id="GAA4835619.1"/>
    </source>
</evidence>
<dbReference type="EMBL" id="BAABJX010000032">
    <property type="protein sequence ID" value="GAA4835619.1"/>
    <property type="molecule type" value="Genomic_DNA"/>
</dbReference>
<evidence type="ECO:0000313" key="2">
    <source>
        <dbReference type="Proteomes" id="UP001500298"/>
    </source>
</evidence>
<accession>A0ABP9DCK8</accession>
<dbReference type="Proteomes" id="UP001500298">
    <property type="component" value="Unassembled WGS sequence"/>
</dbReference>
<organism evidence="1 2">
    <name type="scientific">Algivirga pacifica</name>
    <dbReference type="NCBI Taxonomy" id="1162670"/>
    <lineage>
        <taxon>Bacteria</taxon>
        <taxon>Pseudomonadati</taxon>
        <taxon>Bacteroidota</taxon>
        <taxon>Cytophagia</taxon>
        <taxon>Cytophagales</taxon>
        <taxon>Flammeovirgaceae</taxon>
        <taxon>Algivirga</taxon>
    </lineage>
</organism>